<comment type="subunit">
    <text evidence="12">Monomer. Interacts with DnaB.</text>
</comment>
<keyword evidence="3 12" id="KW-0808">Transferase</keyword>
<feature type="zinc finger region" description="CHC2-type" evidence="12">
    <location>
        <begin position="42"/>
        <end position="66"/>
    </location>
</feature>
<sequence length="698" mass="79794">MSLRHYPKEVIDQLLDRVDMVSLAQKYVERLENRGGRWWGCCPFHMEKTASFTINPERKSYYCFGCQEKGNAISLVMRQESLNFPEALQKLAQRTGFELPQKNESGPQAAVRKAEHKKREALFSLYMQVHKGFRQNLRSPRGRIARDYLEQRGFNAETTEHFELGYAVDEGKAVYHWLRHQNYSEEILRESGLFSRRSEEFCLFRQRLIFPVFDAEGRVIAFSGRQLVSNAGLANPKYINSRESLAYRKGESLFGLYQSLKSLRRERCLVLCEGNLDVLAWHQAGIGHAAAPLGTAFTPEQAKLLKRYCDKVILAFDGDEAGQKAIYKAAFLLEEEGLGSRVIPLAAGRDPADILQHEGVADLKSLMQSPLDFFNFLARDLDERFALDELNGVSSALRFLAPFMIRMKGGLRRELYIAQFAKLFGLKQEVLAAEPSWHYMPRYYGGSAPTVPDTGGQNKAKEMGDTREIMDSGKAGDSSRTASGKPGAGGKIYSSAKAYGERVAKSSTNRDLSSDFCAELAEREFWASMLLQADLYPEWQESLSQYHWESREAALFKALLDQACREQDFNFETLCDRVSRRWPELGQWLLQKRLEPLQESSAKDAEDYDMASYRWVILQQKYCGLQDSRLRQRRDKALQQIQVLEKQGSGPELQLELLREIQGLDGELIQLRETMQQLQKKIQRSSKSYNSPILENSQ</sequence>
<evidence type="ECO:0000313" key="17">
    <source>
        <dbReference type="Proteomes" id="UP001228690"/>
    </source>
</evidence>
<dbReference type="SMART" id="SM00400">
    <property type="entry name" value="ZnF_CHCC"/>
    <property type="match status" value="1"/>
</dbReference>
<evidence type="ECO:0000256" key="2">
    <source>
        <dbReference type="ARBA" id="ARBA00022515"/>
    </source>
</evidence>
<dbReference type="EC" id="2.7.7.101" evidence="12"/>
<reference evidence="16 17" key="1">
    <citation type="submission" date="2023-04" db="EMBL/GenBank/DDBJ databases">
        <title>Spirochaete genome identified in red abalone sample constitutes a novel genus.</title>
        <authorList>
            <person name="Sharma S.P."/>
            <person name="Purcell C.M."/>
            <person name="Hyde J.R."/>
            <person name="Severin A.J."/>
        </authorList>
    </citation>
    <scope>NUCLEOTIDE SEQUENCE [LARGE SCALE GENOMIC DNA]</scope>
    <source>
        <strain evidence="16 17">SP-2023</strain>
    </source>
</reference>
<evidence type="ECO:0000256" key="9">
    <source>
        <dbReference type="ARBA" id="ARBA00022842"/>
    </source>
</evidence>
<keyword evidence="4 12" id="KW-0548">Nucleotidyltransferase</keyword>
<dbReference type="Pfam" id="PF13155">
    <property type="entry name" value="Toprim_2"/>
    <property type="match status" value="1"/>
</dbReference>
<evidence type="ECO:0000256" key="1">
    <source>
        <dbReference type="ARBA" id="ARBA00022478"/>
    </source>
</evidence>
<keyword evidence="13" id="KW-0175">Coiled coil</keyword>
<dbReference type="Pfam" id="PF01807">
    <property type="entry name" value="Zn_ribbon_DnaG"/>
    <property type="match status" value="1"/>
</dbReference>
<feature type="region of interest" description="Disordered" evidence="14">
    <location>
        <begin position="448"/>
        <end position="489"/>
    </location>
</feature>
<evidence type="ECO:0000256" key="6">
    <source>
        <dbReference type="ARBA" id="ARBA00022723"/>
    </source>
</evidence>
<dbReference type="InterPro" id="IPR050219">
    <property type="entry name" value="DnaG_primase"/>
</dbReference>
<dbReference type="InterPro" id="IPR034151">
    <property type="entry name" value="TOPRIM_DnaG_bac"/>
</dbReference>
<comment type="similarity">
    <text evidence="12">Belongs to the DnaG primase family.</text>
</comment>
<dbReference type="InterPro" id="IPR006295">
    <property type="entry name" value="DNA_primase_DnaG"/>
</dbReference>
<gene>
    <name evidence="12 16" type="primary">dnaG</name>
    <name evidence="16" type="ORF">P0082_12230</name>
</gene>
<dbReference type="InterPro" id="IPR002694">
    <property type="entry name" value="Znf_CHC2"/>
</dbReference>
<dbReference type="PANTHER" id="PTHR30313">
    <property type="entry name" value="DNA PRIMASE"/>
    <property type="match status" value="1"/>
</dbReference>
<dbReference type="InterPro" id="IPR037068">
    <property type="entry name" value="DNA_primase_core_N_sf"/>
</dbReference>
<keyword evidence="11 12" id="KW-0804">Transcription</keyword>
<evidence type="ECO:0000256" key="13">
    <source>
        <dbReference type="SAM" id="Coils"/>
    </source>
</evidence>
<keyword evidence="5 12" id="KW-0235">DNA replication</keyword>
<keyword evidence="6 12" id="KW-0479">Metal-binding</keyword>
<evidence type="ECO:0000256" key="8">
    <source>
        <dbReference type="ARBA" id="ARBA00022833"/>
    </source>
</evidence>
<evidence type="ECO:0000256" key="3">
    <source>
        <dbReference type="ARBA" id="ARBA00022679"/>
    </source>
</evidence>
<evidence type="ECO:0000256" key="5">
    <source>
        <dbReference type="ARBA" id="ARBA00022705"/>
    </source>
</evidence>
<keyword evidence="8 12" id="KW-0862">Zinc</keyword>
<evidence type="ECO:0000313" key="16">
    <source>
        <dbReference type="EMBL" id="WGK69226.1"/>
    </source>
</evidence>
<dbReference type="InterPro" id="IPR030846">
    <property type="entry name" value="DnaG_bac"/>
</dbReference>
<dbReference type="Pfam" id="PF10410">
    <property type="entry name" value="DnaB_bind"/>
    <property type="match status" value="1"/>
</dbReference>
<feature type="compositionally biased region" description="Basic and acidic residues" evidence="14">
    <location>
        <begin position="459"/>
        <end position="471"/>
    </location>
</feature>
<evidence type="ECO:0000256" key="10">
    <source>
        <dbReference type="ARBA" id="ARBA00023125"/>
    </source>
</evidence>
<keyword evidence="1 12" id="KW-0240">DNA-directed RNA polymerase</keyword>
<dbReference type="CDD" id="cd03364">
    <property type="entry name" value="TOPRIM_DnaG_primases"/>
    <property type="match status" value="1"/>
</dbReference>
<dbReference type="InterPro" id="IPR036977">
    <property type="entry name" value="DNA_primase_Znf_CHC2"/>
</dbReference>
<comment type="cofactor">
    <cofactor evidence="12">
        <name>Zn(2+)</name>
        <dbReference type="ChEBI" id="CHEBI:29105"/>
    </cofactor>
    <text evidence="12">Binds 1 zinc ion per monomer.</text>
</comment>
<proteinExistence type="inferred from homology"/>
<organism evidence="16 17">
    <name type="scientific">Candidatus Haliotispira prima</name>
    <dbReference type="NCBI Taxonomy" id="3034016"/>
    <lineage>
        <taxon>Bacteria</taxon>
        <taxon>Pseudomonadati</taxon>
        <taxon>Spirochaetota</taxon>
        <taxon>Spirochaetia</taxon>
        <taxon>Spirochaetales</taxon>
        <taxon>Spirochaetaceae</taxon>
        <taxon>Candidatus Haliotispira</taxon>
    </lineage>
</organism>
<keyword evidence="7 12" id="KW-0863">Zinc-finger</keyword>
<comment type="catalytic activity">
    <reaction evidence="12">
        <text>ssDNA + n NTP = ssDNA/pppN(pN)n-1 hybrid + (n-1) diphosphate.</text>
        <dbReference type="EC" id="2.7.7.101"/>
    </reaction>
</comment>
<dbReference type="Gene3D" id="3.90.980.10">
    <property type="entry name" value="DNA primase, catalytic core, N-terminal domain"/>
    <property type="match status" value="1"/>
</dbReference>
<name>A0ABY8MGZ6_9SPIO</name>
<dbReference type="Pfam" id="PF08275">
    <property type="entry name" value="DNAG_N"/>
    <property type="match status" value="1"/>
</dbReference>
<dbReference type="Gene3D" id="3.40.1360.10">
    <property type="match status" value="1"/>
</dbReference>
<protein>
    <recommendedName>
        <fullName evidence="12">DNA primase</fullName>
        <ecNumber evidence="12">2.7.7.101</ecNumber>
    </recommendedName>
</protein>
<evidence type="ECO:0000256" key="12">
    <source>
        <dbReference type="HAMAP-Rule" id="MF_00974"/>
    </source>
</evidence>
<feature type="domain" description="Toprim" evidence="15">
    <location>
        <begin position="267"/>
        <end position="348"/>
    </location>
</feature>
<dbReference type="PANTHER" id="PTHR30313:SF2">
    <property type="entry name" value="DNA PRIMASE"/>
    <property type="match status" value="1"/>
</dbReference>
<keyword evidence="17" id="KW-1185">Reference proteome</keyword>
<dbReference type="NCBIfam" id="TIGR01391">
    <property type="entry name" value="dnaG"/>
    <property type="match status" value="1"/>
</dbReference>
<dbReference type="Proteomes" id="UP001228690">
    <property type="component" value="Chromosome"/>
</dbReference>
<keyword evidence="10 12" id="KW-0238">DNA-binding</keyword>
<evidence type="ECO:0000256" key="7">
    <source>
        <dbReference type="ARBA" id="ARBA00022771"/>
    </source>
</evidence>
<dbReference type="Gene3D" id="3.90.580.10">
    <property type="entry name" value="Zinc finger, CHC2-type domain"/>
    <property type="match status" value="1"/>
</dbReference>
<evidence type="ECO:0000256" key="11">
    <source>
        <dbReference type="ARBA" id="ARBA00023163"/>
    </source>
</evidence>
<dbReference type="PROSITE" id="PS50880">
    <property type="entry name" value="TOPRIM"/>
    <property type="match status" value="1"/>
</dbReference>
<dbReference type="SUPFAM" id="SSF56731">
    <property type="entry name" value="DNA primase core"/>
    <property type="match status" value="1"/>
</dbReference>
<keyword evidence="9" id="KW-0460">Magnesium</keyword>
<comment type="function">
    <text evidence="12">RNA polymerase that catalyzes the synthesis of short RNA molecules used as primers for DNA polymerase during DNA replication.</text>
</comment>
<dbReference type="InterPro" id="IPR006171">
    <property type="entry name" value="TOPRIM_dom"/>
</dbReference>
<evidence type="ECO:0000256" key="4">
    <source>
        <dbReference type="ARBA" id="ARBA00022695"/>
    </source>
</evidence>
<dbReference type="SMART" id="SM00493">
    <property type="entry name" value="TOPRIM"/>
    <property type="match status" value="1"/>
</dbReference>
<evidence type="ECO:0000256" key="14">
    <source>
        <dbReference type="SAM" id="MobiDB-lite"/>
    </source>
</evidence>
<feature type="coiled-coil region" evidence="13">
    <location>
        <begin position="627"/>
        <end position="688"/>
    </location>
</feature>
<accession>A0ABY8MGZ6</accession>
<keyword evidence="2 12" id="KW-0639">Primosome</keyword>
<dbReference type="PIRSF" id="PIRSF002811">
    <property type="entry name" value="DnaG"/>
    <property type="match status" value="1"/>
</dbReference>
<dbReference type="SUPFAM" id="SSF57783">
    <property type="entry name" value="Zinc beta-ribbon"/>
    <property type="match status" value="1"/>
</dbReference>
<evidence type="ECO:0000259" key="15">
    <source>
        <dbReference type="PROSITE" id="PS50880"/>
    </source>
</evidence>
<comment type="domain">
    <text evidence="12">Contains an N-terminal zinc-binding domain, a central core domain that contains the primase activity, and a C-terminal DnaB-binding domain.</text>
</comment>
<dbReference type="InterPro" id="IPR019475">
    <property type="entry name" value="DNA_primase_DnaB-bd"/>
</dbReference>
<dbReference type="RefSeq" id="WP_326927414.1">
    <property type="nucleotide sequence ID" value="NZ_CP123443.1"/>
</dbReference>
<dbReference type="InterPro" id="IPR013264">
    <property type="entry name" value="DNAG_N"/>
</dbReference>
<dbReference type="EMBL" id="CP123443">
    <property type="protein sequence ID" value="WGK69226.1"/>
    <property type="molecule type" value="Genomic_DNA"/>
</dbReference>
<dbReference type="HAMAP" id="MF_00974">
    <property type="entry name" value="DNA_primase_DnaG"/>
    <property type="match status" value="1"/>
</dbReference>